<name>A0ACD3BFP9_9AGAR</name>
<protein>
    <submittedName>
        <fullName evidence="1">Uncharacterized protein</fullName>
    </submittedName>
</protein>
<dbReference type="Proteomes" id="UP000308600">
    <property type="component" value="Unassembled WGS sequence"/>
</dbReference>
<organism evidence="1 2">
    <name type="scientific">Pluteus cervinus</name>
    <dbReference type="NCBI Taxonomy" id="181527"/>
    <lineage>
        <taxon>Eukaryota</taxon>
        <taxon>Fungi</taxon>
        <taxon>Dikarya</taxon>
        <taxon>Basidiomycota</taxon>
        <taxon>Agaricomycotina</taxon>
        <taxon>Agaricomycetes</taxon>
        <taxon>Agaricomycetidae</taxon>
        <taxon>Agaricales</taxon>
        <taxon>Pluteineae</taxon>
        <taxon>Pluteaceae</taxon>
        <taxon>Pluteus</taxon>
    </lineage>
</organism>
<evidence type="ECO:0000313" key="1">
    <source>
        <dbReference type="EMBL" id="TFK75847.1"/>
    </source>
</evidence>
<accession>A0ACD3BFP9</accession>
<gene>
    <name evidence="1" type="ORF">BDN72DRAFT_831290</name>
</gene>
<evidence type="ECO:0000313" key="2">
    <source>
        <dbReference type="Proteomes" id="UP000308600"/>
    </source>
</evidence>
<sequence length="435" mass="48420">MSSRQPVVPDSSQAELEDDDAVSPNVEGDEFMEEPEEQEEGYSSSTTSSLTWISWFCSLPGHEYFCEVTEDFIEDDFNLTGLNTMVPFWKEAMEMVLDVEPDDDSARVPDVSIIESSAEMLYGLVHQRYILTRAGLQAMVEKYENGVFGSCPRVYCLGCNVVPCGRSDMPGLDTVKLFCPNCNDIYVPPSSRFQGVDGAFFGTTFPHLFFQTYRELAPAPFWKAPSPGSNALSRSASGSNNNPRASPFVNPNPHGGQKRAAGYVYVPRIYGFKVSERAKNGPRMQWLRLRPESPSQLDQVDWRGRWIDEDDGYDDDDEDDDDGDRKMEDFDPDAADDDDDDEEEEEEDEVDHAPGPSAPLHNQRKVPDATLPLQPTSARTSPTSSVAPRTPREVDQTTPALYTNSPSPQSIAGGKIRAVRQWTPRTDVWAGAAQV</sequence>
<reference evidence="1 2" key="1">
    <citation type="journal article" date="2019" name="Nat. Ecol. Evol.">
        <title>Megaphylogeny resolves global patterns of mushroom evolution.</title>
        <authorList>
            <person name="Varga T."/>
            <person name="Krizsan K."/>
            <person name="Foldi C."/>
            <person name="Dima B."/>
            <person name="Sanchez-Garcia M."/>
            <person name="Sanchez-Ramirez S."/>
            <person name="Szollosi G.J."/>
            <person name="Szarkandi J.G."/>
            <person name="Papp V."/>
            <person name="Albert L."/>
            <person name="Andreopoulos W."/>
            <person name="Angelini C."/>
            <person name="Antonin V."/>
            <person name="Barry K.W."/>
            <person name="Bougher N.L."/>
            <person name="Buchanan P."/>
            <person name="Buyck B."/>
            <person name="Bense V."/>
            <person name="Catcheside P."/>
            <person name="Chovatia M."/>
            <person name="Cooper J."/>
            <person name="Damon W."/>
            <person name="Desjardin D."/>
            <person name="Finy P."/>
            <person name="Geml J."/>
            <person name="Haridas S."/>
            <person name="Hughes K."/>
            <person name="Justo A."/>
            <person name="Karasinski D."/>
            <person name="Kautmanova I."/>
            <person name="Kiss B."/>
            <person name="Kocsube S."/>
            <person name="Kotiranta H."/>
            <person name="LaButti K.M."/>
            <person name="Lechner B.E."/>
            <person name="Liimatainen K."/>
            <person name="Lipzen A."/>
            <person name="Lukacs Z."/>
            <person name="Mihaltcheva S."/>
            <person name="Morgado L.N."/>
            <person name="Niskanen T."/>
            <person name="Noordeloos M.E."/>
            <person name="Ohm R.A."/>
            <person name="Ortiz-Santana B."/>
            <person name="Ovrebo C."/>
            <person name="Racz N."/>
            <person name="Riley R."/>
            <person name="Savchenko A."/>
            <person name="Shiryaev A."/>
            <person name="Soop K."/>
            <person name="Spirin V."/>
            <person name="Szebenyi C."/>
            <person name="Tomsovsky M."/>
            <person name="Tulloss R.E."/>
            <person name="Uehling J."/>
            <person name="Grigoriev I.V."/>
            <person name="Vagvolgyi C."/>
            <person name="Papp T."/>
            <person name="Martin F.M."/>
            <person name="Miettinen O."/>
            <person name="Hibbett D.S."/>
            <person name="Nagy L.G."/>
        </authorList>
    </citation>
    <scope>NUCLEOTIDE SEQUENCE [LARGE SCALE GENOMIC DNA]</scope>
    <source>
        <strain evidence="1 2">NL-1719</strain>
    </source>
</reference>
<proteinExistence type="predicted"/>
<dbReference type="EMBL" id="ML208261">
    <property type="protein sequence ID" value="TFK75847.1"/>
    <property type="molecule type" value="Genomic_DNA"/>
</dbReference>
<keyword evidence="2" id="KW-1185">Reference proteome</keyword>